<evidence type="ECO:0008006" key="3">
    <source>
        <dbReference type="Google" id="ProtNLM"/>
    </source>
</evidence>
<organism evidence="1 2">
    <name type="scientific">Candidatus Curtissbacteria bacterium RIFCSPLOWO2_02_FULL_40_13b</name>
    <dbReference type="NCBI Taxonomy" id="1797733"/>
    <lineage>
        <taxon>Bacteria</taxon>
        <taxon>Candidatus Curtissiibacteriota</taxon>
    </lineage>
</organism>
<dbReference type="InterPro" id="IPR009057">
    <property type="entry name" value="Homeodomain-like_sf"/>
</dbReference>
<evidence type="ECO:0000313" key="1">
    <source>
        <dbReference type="EMBL" id="OGE07306.1"/>
    </source>
</evidence>
<protein>
    <recommendedName>
        <fullName evidence="3">Transposase</fullName>
    </recommendedName>
</protein>
<dbReference type="AlphaFoldDB" id="A0A1F5HTB1"/>
<reference evidence="1 2" key="1">
    <citation type="journal article" date="2016" name="Nat. Commun.">
        <title>Thousands of microbial genomes shed light on interconnected biogeochemical processes in an aquifer system.</title>
        <authorList>
            <person name="Anantharaman K."/>
            <person name="Brown C.T."/>
            <person name="Hug L.A."/>
            <person name="Sharon I."/>
            <person name="Castelle C.J."/>
            <person name="Probst A.J."/>
            <person name="Thomas B.C."/>
            <person name="Singh A."/>
            <person name="Wilkins M.J."/>
            <person name="Karaoz U."/>
            <person name="Brodie E.L."/>
            <person name="Williams K.H."/>
            <person name="Hubbard S.S."/>
            <person name="Banfield J.F."/>
        </authorList>
    </citation>
    <scope>NUCLEOTIDE SEQUENCE [LARGE SCALE GENOMIC DNA]</scope>
</reference>
<dbReference type="Pfam" id="PF13565">
    <property type="entry name" value="HTH_32"/>
    <property type="match status" value="1"/>
</dbReference>
<proteinExistence type="predicted"/>
<gene>
    <name evidence="1" type="ORF">A3I53_00080</name>
</gene>
<evidence type="ECO:0000313" key="2">
    <source>
        <dbReference type="Proteomes" id="UP000178845"/>
    </source>
</evidence>
<sequence>MFLTSEEHTTLQTLIRKGTTRARVITRARILMLADRGKTDAIICESLGIVRSVVYDARKHYGDGGLTRALYDLPRPGKARTLTGAQEAEVIAIACSKAPKGYSRWTLDLLTEEMKQKLDVSIGRTAIWKVLLRNKVKPWRKKNVVYSSRDA</sequence>
<dbReference type="Proteomes" id="UP000178845">
    <property type="component" value="Unassembled WGS sequence"/>
</dbReference>
<name>A0A1F5HTB1_9BACT</name>
<accession>A0A1F5HTB1</accession>
<dbReference type="SUPFAM" id="SSF46689">
    <property type="entry name" value="Homeodomain-like"/>
    <property type="match status" value="1"/>
</dbReference>
<dbReference type="EMBL" id="MFBW01000037">
    <property type="protein sequence ID" value="OGE07306.1"/>
    <property type="molecule type" value="Genomic_DNA"/>
</dbReference>
<comment type="caution">
    <text evidence="1">The sequence shown here is derived from an EMBL/GenBank/DDBJ whole genome shotgun (WGS) entry which is preliminary data.</text>
</comment>